<dbReference type="Gene3D" id="2.160.10.10">
    <property type="entry name" value="Hexapeptide repeat proteins"/>
    <property type="match status" value="1"/>
</dbReference>
<feature type="domain" description="Nucleotidyl transferase" evidence="9">
    <location>
        <begin position="3"/>
        <end position="207"/>
    </location>
</feature>
<evidence type="ECO:0000256" key="2">
    <source>
        <dbReference type="ARBA" id="ARBA00005208"/>
    </source>
</evidence>
<comment type="catalytic activity">
    <reaction evidence="7">
        <text>alpha-D-glucosamine 1-phosphate + acetyl-CoA = N-acetyl-alpha-D-glucosamine 1-phosphate + CoA + H(+)</text>
        <dbReference type="Rhea" id="RHEA:13725"/>
        <dbReference type="ChEBI" id="CHEBI:15378"/>
        <dbReference type="ChEBI" id="CHEBI:57287"/>
        <dbReference type="ChEBI" id="CHEBI:57288"/>
        <dbReference type="ChEBI" id="CHEBI:57776"/>
        <dbReference type="ChEBI" id="CHEBI:58516"/>
        <dbReference type="EC" id="2.3.1.157"/>
    </reaction>
</comment>
<dbReference type="SUPFAM" id="SSF51161">
    <property type="entry name" value="Trimeric LpxA-like enzymes"/>
    <property type="match status" value="1"/>
</dbReference>
<name>A0A0M0BQI0_9ARCH</name>
<evidence type="ECO:0000256" key="1">
    <source>
        <dbReference type="ARBA" id="ARBA00005166"/>
    </source>
</evidence>
<comment type="caution">
    <text evidence="10">The sequence shown here is derived from an EMBL/GenBank/DDBJ whole genome shotgun (WGS) entry which is preliminary data.</text>
</comment>
<dbReference type="GO" id="GO:0006048">
    <property type="term" value="P:UDP-N-acetylglucosamine biosynthetic process"/>
    <property type="evidence" value="ECO:0007669"/>
    <property type="project" value="UniProtKB-UniPathway"/>
</dbReference>
<dbReference type="NCBIfam" id="TIGR03992">
    <property type="entry name" value="Arch_glmU"/>
    <property type="match status" value="1"/>
</dbReference>
<protein>
    <recommendedName>
        <fullName evidence="9">Nucleotidyl transferase domain-containing protein</fullName>
    </recommendedName>
</protein>
<dbReference type="CDD" id="cd04181">
    <property type="entry name" value="NTP_transferase"/>
    <property type="match status" value="1"/>
</dbReference>
<evidence type="ECO:0000259" key="9">
    <source>
        <dbReference type="Pfam" id="PF00483"/>
    </source>
</evidence>
<keyword evidence="3" id="KW-0808">Transferase</keyword>
<dbReference type="Proteomes" id="UP000037237">
    <property type="component" value="Unassembled WGS sequence"/>
</dbReference>
<dbReference type="SUPFAM" id="SSF53448">
    <property type="entry name" value="Nucleotide-diphospho-sugar transferases"/>
    <property type="match status" value="1"/>
</dbReference>
<dbReference type="Pfam" id="PF00483">
    <property type="entry name" value="NTP_transferase"/>
    <property type="match status" value="1"/>
</dbReference>
<gene>
    <name evidence="10" type="ORF">AC477_04735</name>
</gene>
<dbReference type="InterPro" id="IPR050065">
    <property type="entry name" value="GlmU-like"/>
</dbReference>
<dbReference type="InterPro" id="IPR023915">
    <property type="entry name" value="Bifunctiontional_GlmU_arc-type"/>
</dbReference>
<dbReference type="InterPro" id="IPR005835">
    <property type="entry name" value="NTP_transferase_dom"/>
</dbReference>
<reference evidence="10 11" key="1">
    <citation type="submission" date="2015-06" db="EMBL/GenBank/DDBJ databases">
        <title>New insights into the roles of widespread benthic archaea in carbon and nitrogen cycling.</title>
        <authorList>
            <person name="Lazar C.S."/>
            <person name="Baker B.J."/>
            <person name="Seitz K.W."/>
            <person name="Hyde A.S."/>
            <person name="Dick G.J."/>
            <person name="Hinrichs K.-U."/>
            <person name="Teske A.P."/>
        </authorList>
    </citation>
    <scope>NUCLEOTIDE SEQUENCE [LARGE SCALE GENOMIC DNA]</scope>
    <source>
        <strain evidence="10">SG8-32-1</strain>
    </source>
</reference>
<evidence type="ECO:0000256" key="7">
    <source>
        <dbReference type="ARBA" id="ARBA00048247"/>
    </source>
</evidence>
<evidence type="ECO:0000256" key="5">
    <source>
        <dbReference type="ARBA" id="ARBA00023268"/>
    </source>
</evidence>
<dbReference type="InterPro" id="IPR011004">
    <property type="entry name" value="Trimer_LpxA-like_sf"/>
</dbReference>
<dbReference type="AlphaFoldDB" id="A0A0M0BQI0"/>
<dbReference type="GO" id="GO:0003977">
    <property type="term" value="F:UDP-N-acetylglucosamine diphosphorylase activity"/>
    <property type="evidence" value="ECO:0007669"/>
    <property type="project" value="UniProtKB-EC"/>
</dbReference>
<dbReference type="Gene3D" id="3.90.550.10">
    <property type="entry name" value="Spore Coat Polysaccharide Biosynthesis Protein SpsA, Chain A"/>
    <property type="match status" value="1"/>
</dbReference>
<comment type="catalytic activity">
    <reaction evidence="8">
        <text>N-acetyl-alpha-D-glucosamine 1-phosphate + UTP + H(+) = UDP-N-acetyl-alpha-D-glucosamine + diphosphate</text>
        <dbReference type="Rhea" id="RHEA:13509"/>
        <dbReference type="ChEBI" id="CHEBI:15378"/>
        <dbReference type="ChEBI" id="CHEBI:33019"/>
        <dbReference type="ChEBI" id="CHEBI:46398"/>
        <dbReference type="ChEBI" id="CHEBI:57705"/>
        <dbReference type="ChEBI" id="CHEBI:57776"/>
        <dbReference type="EC" id="2.7.7.23"/>
    </reaction>
</comment>
<keyword evidence="5" id="KW-0511">Multifunctional enzyme</keyword>
<sequence length="443" mass="49573">MQTIILAGGEGKRVFPLAVNRPKPMFRLLGKPLIHHVIDTLKEAGLTDYIVVVGHCGEQIKDYLKDGNKFGVNIEYTVQKESLGMADALKTVEDLVEDNFFVVNADDVFETSLIKQMTFQFKEGDAEIVLSSKPVKETWKFGIIRIVDEKVTDFVEKPPKGKEPSNLAVVGVYILTKEIFDYYRKLPVSDHQYEDAILSFIKDKNVVKSVNYDGFFAGYKYPWDLFSINKHLMDKKILKKTIAEDAMISERAIVEGNVWIAQGVKLFEGACVKGPCYIGENSVVGGNSLVRDYSSLGENCVVGFSTEIKHSIVGNDCWFHINYIGDSIISDNCLFGAGTITANFRFDEKNINVKTGDQRIDSGTNKLGAIIGDFCKTGINACLEPGVKIGPQSMVGPNVDLQDDLEPNKIILVDKKCYIKKDNRINVSLENKKQLMKKLRKNR</sequence>
<keyword evidence="6" id="KW-0012">Acyltransferase</keyword>
<evidence type="ECO:0000256" key="8">
    <source>
        <dbReference type="ARBA" id="ARBA00048493"/>
    </source>
</evidence>
<evidence type="ECO:0000256" key="6">
    <source>
        <dbReference type="ARBA" id="ARBA00023315"/>
    </source>
</evidence>
<accession>A0A0M0BQI0</accession>
<comment type="pathway">
    <text evidence="2">Nucleotide-sugar biosynthesis; UDP-N-acetyl-alpha-D-glucosamine biosynthesis; UDP-N-acetyl-alpha-D-glucosamine from N-acetyl-alpha-D-glucosamine 1-phosphate: step 1/1.</text>
</comment>
<dbReference type="EMBL" id="LFWU01000117">
    <property type="protein sequence ID" value="KON30709.1"/>
    <property type="molecule type" value="Genomic_DNA"/>
</dbReference>
<comment type="pathway">
    <text evidence="1">Nucleotide-sugar biosynthesis; UDP-N-acetyl-alpha-D-glucosamine biosynthesis; N-acetyl-alpha-D-glucosamine 1-phosphate from alpha-D-glucosamine 6-phosphate (route II): step 2/2.</text>
</comment>
<dbReference type="GO" id="GO:0019134">
    <property type="term" value="F:glucosamine-1-phosphate N-acetyltransferase activity"/>
    <property type="evidence" value="ECO:0007669"/>
    <property type="project" value="UniProtKB-EC"/>
</dbReference>
<evidence type="ECO:0000256" key="3">
    <source>
        <dbReference type="ARBA" id="ARBA00022679"/>
    </source>
</evidence>
<proteinExistence type="predicted"/>
<dbReference type="PANTHER" id="PTHR43584">
    <property type="entry name" value="NUCLEOTIDYL TRANSFERASE"/>
    <property type="match status" value="1"/>
</dbReference>
<dbReference type="InterPro" id="IPR029044">
    <property type="entry name" value="Nucleotide-diphossugar_trans"/>
</dbReference>
<keyword evidence="4" id="KW-0548">Nucleotidyltransferase</keyword>
<evidence type="ECO:0000256" key="4">
    <source>
        <dbReference type="ARBA" id="ARBA00022695"/>
    </source>
</evidence>
<evidence type="ECO:0000313" key="10">
    <source>
        <dbReference type="EMBL" id="KON30709.1"/>
    </source>
</evidence>
<organism evidence="10 11">
    <name type="scientific">miscellaneous Crenarchaeota group-1 archaeon SG8-32-1</name>
    <dbReference type="NCBI Taxonomy" id="1685124"/>
    <lineage>
        <taxon>Archaea</taxon>
        <taxon>Candidatus Bathyarchaeota</taxon>
        <taxon>MCG-1</taxon>
    </lineage>
</organism>
<dbReference type="UniPathway" id="UPA00113">
    <property type="reaction ID" value="UER00532"/>
</dbReference>
<dbReference type="PANTHER" id="PTHR43584:SF8">
    <property type="entry name" value="N-ACETYLMURAMATE ALPHA-1-PHOSPHATE URIDYLYLTRANSFERASE"/>
    <property type="match status" value="1"/>
</dbReference>
<evidence type="ECO:0000313" key="11">
    <source>
        <dbReference type="Proteomes" id="UP000037237"/>
    </source>
</evidence>